<proteinExistence type="predicted"/>
<comment type="caution">
    <text evidence="1">The sequence shown here is derived from an EMBL/GenBank/DDBJ whole genome shotgun (WGS) entry which is preliminary data.</text>
</comment>
<dbReference type="Proteomes" id="UP000012429">
    <property type="component" value="Unassembled WGS sequence"/>
</dbReference>
<gene>
    <name evidence="1" type="ORF">RHSP_06077</name>
</gene>
<evidence type="ECO:0000313" key="2">
    <source>
        <dbReference type="Proteomes" id="UP000012429"/>
    </source>
</evidence>
<sequence>MNEIIFIVDNDFNFDFSALGSDSIFIRLKIDDIVSRRQFTVSEERARDALKSAFVAGVILSAKNQDKVQQVFENLNKLLPHFTCKMVSAFDIDPVGIASWVARSAISFSKLIALQAARAERENAEIRILYSRVQSALSEVESFHDAPYRSRILFQVLPGKHSVKISTAPISVEIAAEYSSLHAIDIFFDNQPHVLSAADIEVRLIGASSGRQLALWRIQEAKLQEGWNRFYCPIMDEPIGEAIAVTLRSTKEKTQFALRAGIDTEWQANSAPSDRNSIALRLWSGLVGMKLPKSSPGHFVDEEEQTVPLTLARSELLQLATPLDANKAKLVFWDERRDGLMVHPKGVDPVIAHIQTLQAVDLSTVRVHCKLVHPEAAVTDFAIWIVRSDEQASVRPLVSPERNSVGRLLSGLRKSFIGSSGIPSNLNWLTLSGDQEGEVSFTLDPPYTGSIELFLATRNKSKANQNAWALFTDIHFGSHSS</sequence>
<keyword evidence="2" id="KW-1185">Reference proteome</keyword>
<dbReference type="InterPro" id="IPR046184">
    <property type="entry name" value="DUF6212"/>
</dbReference>
<evidence type="ECO:0000313" key="1">
    <source>
        <dbReference type="EMBL" id="ENN85620.1"/>
    </source>
</evidence>
<dbReference type="STRING" id="363754.RHSP_06077"/>
<dbReference type="AlphaFoldDB" id="N6UVD8"/>
<dbReference type="EMBL" id="AQHN01000083">
    <property type="protein sequence ID" value="ENN85620.1"/>
    <property type="molecule type" value="Genomic_DNA"/>
</dbReference>
<reference evidence="1 2" key="1">
    <citation type="journal article" date="2012" name="BMC Genomics">
        <title>Genomic basis of broad host range and environmental adaptability of Rhizobium tropici CIAT 899 and Rhizobium sp. PRF 81 which are used in inoculants for common bean (Phaseolus vulgaris L.).</title>
        <authorList>
            <person name="Ormeno-Orrillo E."/>
            <person name="Menna P."/>
            <person name="Almeida L.G."/>
            <person name="Ollero F.J."/>
            <person name="Nicolas M.F."/>
            <person name="Pains Rodrigues E."/>
            <person name="Shigueyoshi Nakatani A."/>
            <person name="Silva Batista J.S."/>
            <person name="Oliveira Chueire L.M."/>
            <person name="Souza R.C."/>
            <person name="Ribeiro Vasconcelos A.T."/>
            <person name="Megias M."/>
            <person name="Hungria M."/>
            <person name="Martinez-Romero E."/>
        </authorList>
    </citation>
    <scope>NUCLEOTIDE SEQUENCE [LARGE SCALE GENOMIC DNA]</scope>
    <source>
        <strain evidence="1 2">PRF 81</strain>
    </source>
</reference>
<name>N6UVD8_9HYPH</name>
<protein>
    <submittedName>
        <fullName evidence="1">Putative membrane-anchored protein</fullName>
    </submittedName>
</protein>
<accession>N6UVD8</accession>
<dbReference type="Pfam" id="PF19717">
    <property type="entry name" value="DUF6212"/>
    <property type="match status" value="1"/>
</dbReference>
<dbReference type="PATRIC" id="fig|363754.4.peg.4883"/>
<dbReference type="RefSeq" id="WP_004123999.1">
    <property type="nucleotide sequence ID" value="NZ_AQHN01000083.1"/>
</dbReference>
<dbReference type="OrthoDB" id="8145930at2"/>
<organism evidence="1 2">
    <name type="scientific">Rhizobium freirei PRF 81</name>
    <dbReference type="NCBI Taxonomy" id="363754"/>
    <lineage>
        <taxon>Bacteria</taxon>
        <taxon>Pseudomonadati</taxon>
        <taxon>Pseudomonadota</taxon>
        <taxon>Alphaproteobacteria</taxon>
        <taxon>Hyphomicrobiales</taxon>
        <taxon>Rhizobiaceae</taxon>
        <taxon>Rhizobium/Agrobacterium group</taxon>
        <taxon>Rhizobium</taxon>
    </lineage>
</organism>